<dbReference type="InterPro" id="IPR050300">
    <property type="entry name" value="GDXG_lipolytic_enzyme"/>
</dbReference>
<evidence type="ECO:0000259" key="3">
    <source>
        <dbReference type="Pfam" id="PF07859"/>
    </source>
</evidence>
<dbReference type="EC" id="3.1.1.-" evidence="4"/>
<dbReference type="PANTHER" id="PTHR48081">
    <property type="entry name" value="AB HYDROLASE SUPERFAMILY PROTEIN C4A8.06C"/>
    <property type="match status" value="1"/>
</dbReference>
<keyword evidence="2 4" id="KW-0378">Hydrolase</keyword>
<evidence type="ECO:0000313" key="4">
    <source>
        <dbReference type="EMBL" id="APH55700.1"/>
    </source>
</evidence>
<dbReference type="Pfam" id="PF07859">
    <property type="entry name" value="Abhydrolase_3"/>
    <property type="match status" value="1"/>
</dbReference>
<comment type="similarity">
    <text evidence="1">Belongs to the 'GDXG' lipolytic enzyme family.</text>
</comment>
<protein>
    <submittedName>
        <fullName evidence="4">Acetyl esterase</fullName>
        <ecNumber evidence="4">3.1.1.-</ecNumber>
    </submittedName>
</protein>
<proteinExistence type="inferred from homology"/>
<sequence>MTDLSYDPQTLLDPEAAGFLARMQQPDRPHLHTMPPEQARAIYDRGQLHLNPDPPPIAERHDLACPVEGGEIILRLYRNAPPSPEGDPVFVFFHGGGWVLGTLDTHDVPCRQIAIAAGITVISVGYRLAPEHKFPTAVNDAIAACQWIAHNAAMLGIDPAHIAVGGDSAGGNLAAVLCLTARDQPILPHPIRQQILLYPSTDMRGRQASHTLFGQGFGLTSDTMRYFLTHYLSSPHDIRDWRASPLLAPRHDALPEALIITSGCDPLRDEGEDYAIKLREAGVAVSMQRLEGQIHGFLTIGRYLSAAGDTIATIADCLRRLQGKKPTPFTTSSPVSQG</sequence>
<dbReference type="SUPFAM" id="SSF53474">
    <property type="entry name" value="alpha/beta-Hydrolases"/>
    <property type="match status" value="1"/>
</dbReference>
<dbReference type="FunFam" id="3.40.50.1820:FF:000089">
    <property type="entry name" value="Alpha/beta hydrolase"/>
    <property type="match status" value="1"/>
</dbReference>
<accession>A0AAC9P9S4</accession>
<dbReference type="EMBL" id="CP018191">
    <property type="protein sequence ID" value="APH55700.1"/>
    <property type="molecule type" value="Genomic_DNA"/>
</dbReference>
<evidence type="ECO:0000256" key="2">
    <source>
        <dbReference type="ARBA" id="ARBA00022801"/>
    </source>
</evidence>
<dbReference type="Gene3D" id="3.40.50.1820">
    <property type="entry name" value="alpha/beta hydrolase"/>
    <property type="match status" value="1"/>
</dbReference>
<dbReference type="RefSeq" id="WP_072573397.1">
    <property type="nucleotide sequence ID" value="NZ_CP018191.1"/>
</dbReference>
<organism evidence="4 5">
    <name type="scientific">Granulibacter bethesdensis</name>
    <dbReference type="NCBI Taxonomy" id="364410"/>
    <lineage>
        <taxon>Bacteria</taxon>
        <taxon>Pseudomonadati</taxon>
        <taxon>Pseudomonadota</taxon>
        <taxon>Alphaproteobacteria</taxon>
        <taxon>Acetobacterales</taxon>
        <taxon>Acetobacteraceae</taxon>
        <taxon>Granulibacter</taxon>
    </lineage>
</organism>
<dbReference type="Proteomes" id="UP000182373">
    <property type="component" value="Chromosome"/>
</dbReference>
<feature type="domain" description="Alpha/beta hydrolase fold-3" evidence="3">
    <location>
        <begin position="90"/>
        <end position="298"/>
    </location>
</feature>
<evidence type="ECO:0000256" key="1">
    <source>
        <dbReference type="ARBA" id="ARBA00010515"/>
    </source>
</evidence>
<dbReference type="InterPro" id="IPR013094">
    <property type="entry name" value="AB_hydrolase_3"/>
</dbReference>
<gene>
    <name evidence="4" type="ORF">GbCGDNIH9_2368</name>
</gene>
<evidence type="ECO:0000313" key="5">
    <source>
        <dbReference type="Proteomes" id="UP000182373"/>
    </source>
</evidence>
<dbReference type="InterPro" id="IPR002168">
    <property type="entry name" value="Lipase_GDXG_HIS_AS"/>
</dbReference>
<dbReference type="PROSITE" id="PS01173">
    <property type="entry name" value="LIPASE_GDXG_HIS"/>
    <property type="match status" value="1"/>
</dbReference>
<name>A0AAC9P9S4_9PROT</name>
<dbReference type="GO" id="GO:0016787">
    <property type="term" value="F:hydrolase activity"/>
    <property type="evidence" value="ECO:0007669"/>
    <property type="project" value="UniProtKB-KW"/>
</dbReference>
<dbReference type="PANTHER" id="PTHR48081:SF8">
    <property type="entry name" value="ALPHA_BETA HYDROLASE FOLD-3 DOMAIN-CONTAINING PROTEIN-RELATED"/>
    <property type="match status" value="1"/>
</dbReference>
<dbReference type="InterPro" id="IPR029058">
    <property type="entry name" value="AB_hydrolase_fold"/>
</dbReference>
<reference evidence="5" key="1">
    <citation type="submission" date="2016-11" db="EMBL/GenBank/DDBJ databases">
        <title>Comparative genomic and phenotypic analysis of Granulibacter bethesdensis clinical isolates from patients with chronic granulomatous disease.</title>
        <authorList>
            <person name="Zarember K.A."/>
            <person name="Porcella S.F."/>
            <person name="Chu J."/>
            <person name="Ding L."/>
            <person name="Dahlstrom E."/>
            <person name="Barbian K."/>
            <person name="Martens C."/>
            <person name="Sykora L."/>
            <person name="Kramer S."/>
            <person name="Pettinato A.M."/>
            <person name="Hong H."/>
            <person name="Wald G."/>
            <person name="Berg L.J."/>
            <person name="Rogge L.S."/>
            <person name="Greenberg D.E."/>
            <person name="Falcone E.L."/>
            <person name="Neves J.F."/>
            <person name="Simoes M.J."/>
            <person name="Casal M."/>
            <person name="Rodriguez-Lopez F.C."/>
            <person name="Zelazny A."/>
            <person name="Gallin J.I."/>
            <person name="Holland S.M."/>
        </authorList>
    </citation>
    <scope>NUCLEOTIDE SEQUENCE [LARGE SCALE GENOMIC DNA]</scope>
    <source>
        <strain evidence="5">NIH9.1</strain>
    </source>
</reference>
<dbReference type="AlphaFoldDB" id="A0AAC9P9S4"/>